<keyword evidence="2" id="KW-0597">Phosphoprotein</keyword>
<evidence type="ECO:0000256" key="1">
    <source>
        <dbReference type="ARBA" id="ARBA00022450"/>
    </source>
</evidence>
<dbReference type="PROSITE" id="PS00606">
    <property type="entry name" value="KS3_1"/>
    <property type="match status" value="1"/>
</dbReference>
<feature type="active site" description="Proton acceptor; for dehydratase activity" evidence="4">
    <location>
        <position position="703"/>
    </location>
</feature>
<feature type="compositionally biased region" description="Low complexity" evidence="5">
    <location>
        <begin position="1400"/>
        <end position="1416"/>
    </location>
</feature>
<dbReference type="SUPFAM" id="SSF53901">
    <property type="entry name" value="Thiolase-like"/>
    <property type="match status" value="1"/>
</dbReference>
<accession>A0A7X0D4W9</accession>
<evidence type="ECO:0000259" key="8">
    <source>
        <dbReference type="PROSITE" id="PS52019"/>
    </source>
</evidence>
<dbReference type="GO" id="GO:0004312">
    <property type="term" value="F:fatty acid synthase activity"/>
    <property type="evidence" value="ECO:0007669"/>
    <property type="project" value="TreeGrafter"/>
</dbReference>
<dbReference type="Pfam" id="PF21089">
    <property type="entry name" value="PKS_DH_N"/>
    <property type="match status" value="1"/>
</dbReference>
<dbReference type="InterPro" id="IPR036291">
    <property type="entry name" value="NAD(P)-bd_dom_sf"/>
</dbReference>
<dbReference type="PANTHER" id="PTHR43775:SF37">
    <property type="entry name" value="SI:DKEY-61P9.11"/>
    <property type="match status" value="1"/>
</dbReference>
<dbReference type="Gene3D" id="3.40.47.10">
    <property type="match status" value="1"/>
</dbReference>
<evidence type="ECO:0000313" key="10">
    <source>
        <dbReference type="Proteomes" id="UP000546642"/>
    </source>
</evidence>
<dbReference type="Gene3D" id="1.10.1200.10">
    <property type="entry name" value="ACP-like"/>
    <property type="match status" value="1"/>
</dbReference>
<dbReference type="SUPFAM" id="SSF51735">
    <property type="entry name" value="NAD(P)-binding Rossmann-fold domains"/>
    <property type="match status" value="2"/>
</dbReference>
<dbReference type="InterPro" id="IPR050091">
    <property type="entry name" value="PKS_NRPS_Biosynth_Enz"/>
</dbReference>
<dbReference type="SUPFAM" id="SSF47336">
    <property type="entry name" value="ACP-like"/>
    <property type="match status" value="1"/>
</dbReference>
<evidence type="ECO:0000256" key="3">
    <source>
        <dbReference type="ARBA" id="ARBA00022679"/>
    </source>
</evidence>
<evidence type="ECO:0000259" key="6">
    <source>
        <dbReference type="PROSITE" id="PS50075"/>
    </source>
</evidence>
<feature type="active site" description="Proton donor; for dehydratase activity" evidence="4">
    <location>
        <position position="874"/>
    </location>
</feature>
<dbReference type="PROSITE" id="PS52004">
    <property type="entry name" value="KS3_2"/>
    <property type="match status" value="1"/>
</dbReference>
<keyword evidence="1" id="KW-0596">Phosphopantetheine</keyword>
<dbReference type="PROSITE" id="PS52019">
    <property type="entry name" value="PKS_MFAS_DH"/>
    <property type="match status" value="1"/>
</dbReference>
<dbReference type="Gene3D" id="3.10.129.110">
    <property type="entry name" value="Polyketide synthase dehydratase"/>
    <property type="match status" value="1"/>
</dbReference>
<dbReference type="Proteomes" id="UP000546642">
    <property type="component" value="Unassembled WGS sequence"/>
</dbReference>
<feature type="domain" description="Carrier" evidence="6">
    <location>
        <begin position="1429"/>
        <end position="1504"/>
    </location>
</feature>
<dbReference type="InterPro" id="IPR014030">
    <property type="entry name" value="Ketoacyl_synth_N"/>
</dbReference>
<dbReference type="InterPro" id="IPR013968">
    <property type="entry name" value="PKS_KR"/>
</dbReference>
<dbReference type="Gene3D" id="1.10.1240.100">
    <property type="match status" value="1"/>
</dbReference>
<feature type="domain" description="Ketosynthase family 3 (KS3)" evidence="7">
    <location>
        <begin position="32"/>
        <end position="467"/>
    </location>
</feature>
<dbReference type="InterPro" id="IPR036736">
    <property type="entry name" value="ACP-like_sf"/>
</dbReference>
<dbReference type="SMART" id="SM00825">
    <property type="entry name" value="PKS_KS"/>
    <property type="match status" value="1"/>
</dbReference>
<feature type="region of interest" description="Disordered" evidence="5">
    <location>
        <begin position="466"/>
        <end position="486"/>
    </location>
</feature>
<gene>
    <name evidence="9" type="ORF">HNR23_000554</name>
</gene>
<dbReference type="GO" id="GO:0006633">
    <property type="term" value="P:fatty acid biosynthetic process"/>
    <property type="evidence" value="ECO:0007669"/>
    <property type="project" value="InterPro"/>
</dbReference>
<dbReference type="InterPro" id="IPR020841">
    <property type="entry name" value="PKS_Beta-ketoAc_synthase_dom"/>
</dbReference>
<protein>
    <submittedName>
        <fullName evidence="9">Polyketide synthase PksN</fullName>
    </submittedName>
</protein>
<dbReference type="PANTHER" id="PTHR43775">
    <property type="entry name" value="FATTY ACID SYNTHASE"/>
    <property type="match status" value="1"/>
</dbReference>
<proteinExistence type="predicted"/>
<feature type="region of interest" description="Disordered" evidence="5">
    <location>
        <begin position="1392"/>
        <end position="1416"/>
    </location>
</feature>
<evidence type="ECO:0000313" key="9">
    <source>
        <dbReference type="EMBL" id="MBB6170494.1"/>
    </source>
</evidence>
<dbReference type="Pfam" id="PF08659">
    <property type="entry name" value="KR"/>
    <property type="match status" value="1"/>
</dbReference>
<dbReference type="CDD" id="cd08953">
    <property type="entry name" value="KR_2_SDR_x"/>
    <property type="match status" value="1"/>
</dbReference>
<feature type="region of interest" description="C-terminal hotdog fold" evidence="4">
    <location>
        <begin position="812"/>
        <end position="955"/>
    </location>
</feature>
<feature type="domain" description="PKS/mFAS DH" evidence="8">
    <location>
        <begin position="667"/>
        <end position="955"/>
    </location>
</feature>
<dbReference type="Pfam" id="PF00109">
    <property type="entry name" value="ketoacyl-synt"/>
    <property type="match status" value="1"/>
</dbReference>
<evidence type="ECO:0000256" key="5">
    <source>
        <dbReference type="SAM" id="MobiDB-lite"/>
    </source>
</evidence>
<dbReference type="SMART" id="SM00826">
    <property type="entry name" value="PKS_DH"/>
    <property type="match status" value="1"/>
</dbReference>
<keyword evidence="3" id="KW-0808">Transferase</keyword>
<dbReference type="InterPro" id="IPR020807">
    <property type="entry name" value="PKS_DH"/>
</dbReference>
<dbReference type="Pfam" id="PF22621">
    <property type="entry name" value="CurL-like_PKS_C"/>
    <property type="match status" value="1"/>
</dbReference>
<dbReference type="Gene3D" id="3.40.50.720">
    <property type="entry name" value="NAD(P)-binding Rossmann-like Domain"/>
    <property type="match status" value="1"/>
</dbReference>
<dbReference type="InterPro" id="IPR042104">
    <property type="entry name" value="PKS_dehydratase_sf"/>
</dbReference>
<sequence length="1551" mass="163926">MNSLLSIGDLDMGELPEDADVRIEYSGADRTGAPVAVIGMSGRVGDAPDLDRFWEMVAGRERGHRELSEERRADVDAYLAARGAPPPAPERYWGGTRLPSVAEFDHRFFSMSRQEARFVDPDQRIFLETAWAALEDAGRLNAEIRGQRVGVYAGMSSDFGEDYRTMLQAVAPGAPEVSVAGNVQSIIGSRIAYLLNLRGPSMLVDTACSSGLVAVHTACRAIQRGDCDTAIVGAVNSDLLPVVADGSGIGIKDLQDTSSRDGRTRTFDRKSDGTSAAEGCIVFVLKALDRARSDGDAVRAVILGGAVNQDGASNGITAPNADAQADLIDAALADAGVEAEQVSYIEAHGTATRLGDPVEVGGIERAFSRHTSRKQFCGIGTVKTNIGHMDNASGLAGLAKVVLSMRHRTLPASLGFEEPNPNIAFPLSPVYVNDRTVPWGSGPDDTLYAGISSFGLSGTNCHLIVRSADPEPEPDPGPGQGAASGPWVLPLSAPDAAGLRRLVERYRAFLSGNDVRLANLCHTAATGRLHHRCRAAFVCEDKEELLALLGRFVDGARDGRDAGGTNGEDVEDGTGDIATGEFRLAAGDGGRRGSCALTADEQERLGREAARLLDGAPDRDGLRRLARLYVRGADVDWRRAAAPGARRIPLPTYPFERSRCWFRAEGPEHRGGIAAGLRTVRSLDRDIAVCRLSPQRFWELSDHRIDGVSVLPGTGVLELVVQAAQRFGHAGGGMRLRNLRFTTPLAVDDGSESEVHIVFGPADGTGTVREVTVACRGEDGAWVRNATAELAVAPAVGTPEPVDVEGLRRRLDRELAYDDRLDRSNGLVLGERWTGSLRGGRADPEATEMLYELELPSRFHGETGDYHLHPALLDTLINAANGLYDEERLYLPLSYGALTVHGPLPARVLAHFRKRPSSVEGRLYAFDVTVTDPVGRAVLTVDNYCIKSAADLDLDGSGGYGYVQAYREAAPPAAAGAAPGTGPAAAGPVLLCGDFGPMLAPLTGELRSAGHEVVHASAGGVGDRIGEGAAFAFAIAADLGDPGAPLTERAVGPVDRTVSVLKQLSARRPELVGGLLAVTRNALSVTGAEAAPDPGQAGVLGLMRVAALEYRSLSVRCVDIDEHTPPGALVSEMRAADRPPLLFYRGERPYRPVVERSAAALRPGAPEAVAPPDGATVVSGGTGGLGAAVARDLARQGFRNIVLLGSERPAPDAAPAFGPQDDPAVAEVVRLDMGDPRAVERTVGGLRERYGRIGGVLHLAGRPGVGFLHTKTTEEFMAVYRPKAVGGVALHEATRDDAPDFFVVFSSVAGLLPAQGQTDYTAANLALDSLAQLRSARSLPALSLQWPAWRETGMAERLGAVDEDELFPPVAPDEGTGLLRALLAGRDHPAVVMPGRKRPAAGPDRPGAGDPAGAAGAAGVRPVVLHGLDRVGAVEQAVAEIWARTLEVAELDAYEEFDHLGGNSLLTSQMLRYYDERFPNVMDITDLFRFTTIADQTAFVASRLGPAAEEADSAGGGPRPETSAAGTDDLDRLLDLVEQGEISVEETRGLL</sequence>
<dbReference type="InterPro" id="IPR016039">
    <property type="entry name" value="Thiolase-like"/>
</dbReference>
<dbReference type="CDD" id="cd00833">
    <property type="entry name" value="PKS"/>
    <property type="match status" value="1"/>
</dbReference>
<feature type="region of interest" description="N-terminal hotdog fold" evidence="4">
    <location>
        <begin position="667"/>
        <end position="797"/>
    </location>
</feature>
<dbReference type="EMBL" id="JACHDS010000001">
    <property type="protein sequence ID" value="MBB6170494.1"/>
    <property type="molecule type" value="Genomic_DNA"/>
</dbReference>
<comment type="caution">
    <text evidence="9">The sequence shown here is derived from an EMBL/GenBank/DDBJ whole genome shotgun (WGS) entry which is preliminary data.</text>
</comment>
<dbReference type="InterPro" id="IPR049551">
    <property type="entry name" value="PKS_DH_C"/>
</dbReference>
<dbReference type="InterPro" id="IPR057326">
    <property type="entry name" value="KR_dom"/>
</dbReference>
<dbReference type="InterPro" id="IPR049900">
    <property type="entry name" value="PKS_mFAS_DH"/>
</dbReference>
<evidence type="ECO:0000256" key="2">
    <source>
        <dbReference type="ARBA" id="ARBA00022553"/>
    </source>
</evidence>
<dbReference type="InterPro" id="IPR018201">
    <property type="entry name" value="Ketoacyl_synth_AS"/>
</dbReference>
<keyword evidence="10" id="KW-1185">Reference proteome</keyword>
<dbReference type="Pfam" id="PF14765">
    <property type="entry name" value="PS-DH"/>
    <property type="match status" value="1"/>
</dbReference>
<dbReference type="Pfam" id="PF00550">
    <property type="entry name" value="PP-binding"/>
    <property type="match status" value="1"/>
</dbReference>
<dbReference type="GO" id="GO:0004315">
    <property type="term" value="F:3-oxoacyl-[acyl-carrier-protein] synthase activity"/>
    <property type="evidence" value="ECO:0007669"/>
    <property type="project" value="InterPro"/>
</dbReference>
<organism evidence="9 10">
    <name type="scientific">Nocardiopsis mwathae</name>
    <dbReference type="NCBI Taxonomy" id="1472723"/>
    <lineage>
        <taxon>Bacteria</taxon>
        <taxon>Bacillati</taxon>
        <taxon>Actinomycetota</taxon>
        <taxon>Actinomycetes</taxon>
        <taxon>Streptosporangiales</taxon>
        <taxon>Nocardiopsidaceae</taxon>
        <taxon>Nocardiopsis</taxon>
    </lineage>
</organism>
<dbReference type="SMART" id="SM00822">
    <property type="entry name" value="PKS_KR"/>
    <property type="match status" value="1"/>
</dbReference>
<evidence type="ECO:0000256" key="4">
    <source>
        <dbReference type="PROSITE-ProRule" id="PRU01363"/>
    </source>
</evidence>
<dbReference type="PROSITE" id="PS50075">
    <property type="entry name" value="CARRIER"/>
    <property type="match status" value="1"/>
</dbReference>
<dbReference type="Pfam" id="PF02801">
    <property type="entry name" value="Ketoacyl-synt_C"/>
    <property type="match status" value="1"/>
</dbReference>
<evidence type="ECO:0000259" key="7">
    <source>
        <dbReference type="PROSITE" id="PS52004"/>
    </source>
</evidence>
<dbReference type="InterPro" id="IPR049552">
    <property type="entry name" value="PKS_DH_N"/>
</dbReference>
<name>A0A7X0D4W9_9ACTN</name>
<dbReference type="InterPro" id="IPR009081">
    <property type="entry name" value="PP-bd_ACP"/>
</dbReference>
<reference evidence="9 10" key="1">
    <citation type="submission" date="2020-08" db="EMBL/GenBank/DDBJ databases">
        <title>Sequencing the genomes of 1000 actinobacteria strains.</title>
        <authorList>
            <person name="Klenk H.-P."/>
        </authorList>
    </citation>
    <scope>NUCLEOTIDE SEQUENCE [LARGE SCALE GENOMIC DNA]</scope>
    <source>
        <strain evidence="9 10">DSM 46659</strain>
    </source>
</reference>
<dbReference type="InterPro" id="IPR014031">
    <property type="entry name" value="Ketoacyl_synth_C"/>
</dbReference>
<feature type="region of interest" description="Disordered" evidence="5">
    <location>
        <begin position="1505"/>
        <end position="1530"/>
    </location>
</feature>
<dbReference type="RefSeq" id="WP_184073183.1">
    <property type="nucleotide sequence ID" value="NZ_JACHDS010000001.1"/>
</dbReference>